<dbReference type="InterPro" id="IPR016085">
    <property type="entry name" value="Protease_inh_B-barrel_dom"/>
</dbReference>
<organism evidence="2 3">
    <name type="scientific">Fulvimarina endophytica</name>
    <dbReference type="NCBI Taxonomy" id="2293836"/>
    <lineage>
        <taxon>Bacteria</taxon>
        <taxon>Pseudomonadati</taxon>
        <taxon>Pseudomonadota</taxon>
        <taxon>Alphaproteobacteria</taxon>
        <taxon>Hyphomicrobiales</taxon>
        <taxon>Aurantimonadaceae</taxon>
        <taxon>Fulvimarina</taxon>
    </lineage>
</organism>
<evidence type="ECO:0008006" key="4">
    <source>
        <dbReference type="Google" id="ProtNLM"/>
    </source>
</evidence>
<keyword evidence="1" id="KW-0732">Signal</keyword>
<name>A0A371X0R9_9HYPH</name>
<protein>
    <recommendedName>
        <fullName evidence="4">Alkaline proteinase inhibitor/ Outer membrane lipoprotein Omp19 domain-containing protein</fullName>
    </recommendedName>
</protein>
<dbReference type="Gene3D" id="2.40.128.10">
    <property type="match status" value="1"/>
</dbReference>
<dbReference type="GO" id="GO:0004866">
    <property type="term" value="F:endopeptidase inhibitor activity"/>
    <property type="evidence" value="ECO:0007669"/>
    <property type="project" value="InterPro"/>
</dbReference>
<dbReference type="EMBL" id="QURL01000005">
    <property type="protein sequence ID" value="RFC62822.1"/>
    <property type="molecule type" value="Genomic_DNA"/>
</dbReference>
<keyword evidence="3" id="KW-1185">Reference proteome</keyword>
<evidence type="ECO:0000313" key="2">
    <source>
        <dbReference type="EMBL" id="RFC62822.1"/>
    </source>
</evidence>
<dbReference type="SUPFAM" id="SSF50882">
    <property type="entry name" value="beta-Barrel protease inhibitors"/>
    <property type="match status" value="1"/>
</dbReference>
<feature type="chain" id="PRO_5016868641" description="Alkaline proteinase inhibitor/ Outer membrane lipoprotein Omp19 domain-containing protein" evidence="1">
    <location>
        <begin position="30"/>
        <end position="150"/>
    </location>
</feature>
<sequence>MKNFVATAACAGLAAVVLVANLQGAPVSAETTRADVTVIDPKTTASLAVPGAQAAPAKALRMIDLRSGATCRIAAPAKTSQDLTRAPVGPECQGSPALSRVAKWRHTPDGSLEMLDEEDETVLLFMPGDGVLYESIYPSEALVTIVSANG</sequence>
<evidence type="ECO:0000313" key="3">
    <source>
        <dbReference type="Proteomes" id="UP000264310"/>
    </source>
</evidence>
<proteinExistence type="predicted"/>
<accession>A0A371X0R9</accession>
<feature type="signal peptide" evidence="1">
    <location>
        <begin position="1"/>
        <end position="29"/>
    </location>
</feature>
<dbReference type="OrthoDB" id="8116606at2"/>
<comment type="caution">
    <text evidence="2">The sequence shown here is derived from an EMBL/GenBank/DDBJ whole genome shotgun (WGS) entry which is preliminary data.</text>
</comment>
<dbReference type="Proteomes" id="UP000264310">
    <property type="component" value="Unassembled WGS sequence"/>
</dbReference>
<dbReference type="AlphaFoldDB" id="A0A371X0R9"/>
<evidence type="ECO:0000256" key="1">
    <source>
        <dbReference type="SAM" id="SignalP"/>
    </source>
</evidence>
<gene>
    <name evidence="2" type="ORF">DYI37_12715</name>
</gene>
<dbReference type="RefSeq" id="WP_116683638.1">
    <property type="nucleotide sequence ID" value="NZ_QURL01000005.1"/>
</dbReference>
<reference evidence="2 3" key="1">
    <citation type="submission" date="2018-08" db="EMBL/GenBank/DDBJ databases">
        <title>Fulvimarina sp. 85, whole genome shotgun sequence.</title>
        <authorList>
            <person name="Tuo L."/>
        </authorList>
    </citation>
    <scope>NUCLEOTIDE SEQUENCE [LARGE SCALE GENOMIC DNA]</scope>
    <source>
        <strain evidence="2 3">85</strain>
    </source>
</reference>